<evidence type="ECO:0000313" key="2">
    <source>
        <dbReference type="Proteomes" id="UP000198727"/>
    </source>
</evidence>
<organism evidence="1 2">
    <name type="scientific">Amycolatopsis arida</name>
    <dbReference type="NCBI Taxonomy" id="587909"/>
    <lineage>
        <taxon>Bacteria</taxon>
        <taxon>Bacillati</taxon>
        <taxon>Actinomycetota</taxon>
        <taxon>Actinomycetes</taxon>
        <taxon>Pseudonocardiales</taxon>
        <taxon>Pseudonocardiaceae</taxon>
        <taxon>Amycolatopsis</taxon>
    </lineage>
</organism>
<dbReference type="AlphaFoldDB" id="A0A1I6A6N3"/>
<evidence type="ECO:0000313" key="1">
    <source>
        <dbReference type="EMBL" id="SFQ64305.1"/>
    </source>
</evidence>
<name>A0A1I6A6N3_9PSEU</name>
<dbReference type="Proteomes" id="UP000198727">
    <property type="component" value="Unassembled WGS sequence"/>
</dbReference>
<accession>A0A1I6A6N3</accession>
<protein>
    <submittedName>
        <fullName evidence="1">Uncharacterized protein</fullName>
    </submittedName>
</protein>
<reference evidence="2" key="1">
    <citation type="submission" date="2016-10" db="EMBL/GenBank/DDBJ databases">
        <authorList>
            <person name="Varghese N."/>
            <person name="Submissions S."/>
        </authorList>
    </citation>
    <scope>NUCLEOTIDE SEQUENCE [LARGE SCALE GENOMIC DNA]</scope>
    <source>
        <strain evidence="2">CGMCC 4.5579</strain>
    </source>
</reference>
<sequence>MRFGGLVLPDSARVLGVRHTGGLDRLYTLAVGLPPADVGELLERSGVTEPLTPDPGPFMTPIDGFDLGQAQSVETTEDVLPPSGDRKSQVFRRIAVDRSDPVWVVVHIWLFTT</sequence>
<proteinExistence type="predicted"/>
<gene>
    <name evidence="1" type="ORF">SAMN05421810_111120</name>
</gene>
<dbReference type="STRING" id="587909.SAMN05421810_111120"/>
<keyword evidence="2" id="KW-1185">Reference proteome</keyword>
<dbReference type="EMBL" id="FOWW01000011">
    <property type="protein sequence ID" value="SFQ64305.1"/>
    <property type="molecule type" value="Genomic_DNA"/>
</dbReference>